<keyword evidence="8" id="KW-0067">ATP-binding</keyword>
<dbReference type="Pfam" id="PF08245">
    <property type="entry name" value="Mur_ligase_M"/>
    <property type="match status" value="1"/>
</dbReference>
<dbReference type="InterPro" id="IPR050061">
    <property type="entry name" value="MurCDEF_pg_biosynth"/>
</dbReference>
<dbReference type="PANTHER" id="PTHR43445">
    <property type="entry name" value="UDP-N-ACETYLMURAMATE--L-ALANINE LIGASE-RELATED"/>
    <property type="match status" value="1"/>
</dbReference>
<organism evidence="18 19">
    <name type="scientific">Bifidobacterium longum subsp. longum 2-2B</name>
    <dbReference type="NCBI Taxonomy" id="1161745"/>
    <lineage>
        <taxon>Bacteria</taxon>
        <taxon>Bacillati</taxon>
        <taxon>Actinomycetota</taxon>
        <taxon>Actinomycetes</taxon>
        <taxon>Bifidobacteriales</taxon>
        <taxon>Bifidobacteriaceae</taxon>
        <taxon>Bifidobacterium</taxon>
    </lineage>
</organism>
<dbReference type="Proteomes" id="UP000005929">
    <property type="component" value="Unassembled WGS sequence"/>
</dbReference>
<dbReference type="InterPro" id="IPR000713">
    <property type="entry name" value="Mur_ligase_N"/>
</dbReference>
<dbReference type="InterPro" id="IPR005758">
    <property type="entry name" value="UDP-N-AcMur_Ala_ligase_MurC"/>
</dbReference>
<dbReference type="InterPro" id="IPR004101">
    <property type="entry name" value="Mur_ligase_C"/>
</dbReference>
<feature type="domain" description="Mur ligase central" evidence="17">
    <location>
        <begin position="79"/>
        <end position="281"/>
    </location>
</feature>
<comment type="caution">
    <text evidence="18">The sequence shown here is derived from an EMBL/GenBank/DDBJ whole genome shotgun (WGS) entry which is preliminary data.</text>
</comment>
<evidence type="ECO:0000256" key="12">
    <source>
        <dbReference type="ARBA" id="ARBA00023316"/>
    </source>
</evidence>
<keyword evidence="6" id="KW-0132">Cell division</keyword>
<dbReference type="InterPro" id="IPR013221">
    <property type="entry name" value="Mur_ligase_cen"/>
</dbReference>
<proteinExistence type="predicted"/>
<comment type="subcellular location">
    <subcellularLocation>
        <location evidence="1">Cytoplasm</location>
    </subcellularLocation>
</comment>
<dbReference type="GO" id="GO:0005737">
    <property type="term" value="C:cytoplasm"/>
    <property type="evidence" value="ECO:0007669"/>
    <property type="project" value="UniProtKB-SubCell"/>
</dbReference>
<reference evidence="18 19" key="1">
    <citation type="journal article" date="2013" name="Genome Announc.">
        <title>Draft Genome Sequences of Two Pairs of Human Intestinal Bifidobacterium longum subsp. longum Strains, 44B and 1-6B and 35B and 2-2B, Consecutively Isolated from Two Children after a 5-Year Time Period.</title>
        <authorList>
            <person name="Shkoporov A.N."/>
            <person name="Efimov B.A."/>
            <person name="Khokhlova E.V."/>
            <person name="Chaplin A.V."/>
            <person name="Kafarskaya L.I."/>
            <person name="Durkin A.S."/>
            <person name="McCorrison J."/>
            <person name="Torralba M."/>
            <person name="Gillis M."/>
            <person name="Sutton G."/>
            <person name="Weibel D.B."/>
            <person name="Nelson K.E."/>
            <person name="Smeianov V.V."/>
        </authorList>
    </citation>
    <scope>NUCLEOTIDE SEQUENCE [LARGE SCALE GENOMIC DNA]</scope>
    <source>
        <strain evidence="18 19">2-2B</strain>
    </source>
</reference>
<dbReference type="GO" id="GO:0008763">
    <property type="term" value="F:UDP-N-acetylmuramate-L-alanine ligase activity"/>
    <property type="evidence" value="ECO:0007669"/>
    <property type="project" value="UniProtKB-UniRule"/>
</dbReference>
<dbReference type="GO" id="GO:0051301">
    <property type="term" value="P:cell division"/>
    <property type="evidence" value="ECO:0007669"/>
    <property type="project" value="UniProtKB-KW"/>
</dbReference>
<feature type="domain" description="Mur ligase N-terminal catalytic" evidence="15">
    <location>
        <begin position="2"/>
        <end position="74"/>
    </location>
</feature>
<evidence type="ECO:0000256" key="7">
    <source>
        <dbReference type="ARBA" id="ARBA00022741"/>
    </source>
</evidence>
<evidence type="ECO:0000256" key="10">
    <source>
        <dbReference type="ARBA" id="ARBA00022984"/>
    </source>
</evidence>
<evidence type="ECO:0000256" key="4">
    <source>
        <dbReference type="ARBA" id="ARBA00022490"/>
    </source>
</evidence>
<dbReference type="Pfam" id="PF01225">
    <property type="entry name" value="Mur_ligase"/>
    <property type="match status" value="1"/>
</dbReference>
<evidence type="ECO:0000256" key="2">
    <source>
        <dbReference type="ARBA" id="ARBA00004752"/>
    </source>
</evidence>
<comment type="catalytic activity">
    <reaction evidence="13">
        <text>UDP-N-acetyl-alpha-D-muramate + L-alanine + ATP = UDP-N-acetyl-alpha-D-muramoyl-L-alanine + ADP + phosphate + H(+)</text>
        <dbReference type="Rhea" id="RHEA:23372"/>
        <dbReference type="ChEBI" id="CHEBI:15378"/>
        <dbReference type="ChEBI" id="CHEBI:30616"/>
        <dbReference type="ChEBI" id="CHEBI:43474"/>
        <dbReference type="ChEBI" id="CHEBI:57972"/>
        <dbReference type="ChEBI" id="CHEBI:70757"/>
        <dbReference type="ChEBI" id="CHEBI:83898"/>
        <dbReference type="ChEBI" id="CHEBI:456216"/>
        <dbReference type="EC" id="6.3.2.8"/>
    </reaction>
</comment>
<dbReference type="Gene3D" id="3.90.190.20">
    <property type="entry name" value="Mur ligase, C-terminal domain"/>
    <property type="match status" value="1"/>
</dbReference>
<evidence type="ECO:0000259" key="17">
    <source>
        <dbReference type="Pfam" id="PF08245"/>
    </source>
</evidence>
<evidence type="ECO:0000256" key="5">
    <source>
        <dbReference type="ARBA" id="ARBA00022598"/>
    </source>
</evidence>
<dbReference type="GO" id="GO:0009252">
    <property type="term" value="P:peptidoglycan biosynthetic process"/>
    <property type="evidence" value="ECO:0007669"/>
    <property type="project" value="UniProtKB-UniRule"/>
</dbReference>
<dbReference type="SUPFAM" id="SSF51984">
    <property type="entry name" value="MurCD N-terminal domain"/>
    <property type="match status" value="1"/>
</dbReference>
<accession>A0AAV3FQK9</accession>
<keyword evidence="9" id="KW-0133">Cell shape</keyword>
<dbReference type="GO" id="GO:0005524">
    <property type="term" value="F:ATP binding"/>
    <property type="evidence" value="ECO:0007669"/>
    <property type="project" value="UniProtKB-KW"/>
</dbReference>
<comment type="pathway">
    <text evidence="2">Cell wall biogenesis; peptidoglycan biosynthesis.</text>
</comment>
<gene>
    <name evidence="18" type="primary">murC</name>
    <name evidence="18" type="ORF">HMPREF1315_0480</name>
</gene>
<dbReference type="GO" id="GO:0071555">
    <property type="term" value="P:cell wall organization"/>
    <property type="evidence" value="ECO:0007669"/>
    <property type="project" value="UniProtKB-KW"/>
</dbReference>
<evidence type="ECO:0000256" key="3">
    <source>
        <dbReference type="ARBA" id="ARBA00012211"/>
    </source>
</evidence>
<feature type="domain" description="Mur ligase C-terminal" evidence="16">
    <location>
        <begin position="303"/>
        <end position="440"/>
    </location>
</feature>
<sequence>MDGSDRAHSAKTDRLETLGITVEFGQRAENVAQAETVVYSSAIKPDNPEIVAAHAAGKRIVHRSDILALLMNGKRAVTVAGAHGKTTTSSMLSHILVNAGADPSYAIGGFIQGPDGTTLDGGHAGKGDILVAEADESDGSFAKYHPTIAIITNCEADHLDHYGDEAHYRAAFVAHAGRATGHVIISIDDPDGLAVLEAMPADVKSHTVAYGTTARESLPDLGGAAYVWIASESETAGSGVEQLTLHLPAAVTAGEPVSQSVALKVPGVHNARNAAAAISAAVLLGVSPADAAKAAGTFLGAARRFQVRGTVKQVTVVDDYAHHPTEIAALLDAARRRYPDSTIRVIFQPHLFSRTKFFAHQFAESLAKADDVIITGIFPAREKQTDFPDISPSTIVDAAAGLKDASAGTWIQPVEDMCLAAKMMAMRAHHGDVIFTVGAGDITDMDQVLLTALEAHRESCE</sequence>
<evidence type="ECO:0000256" key="11">
    <source>
        <dbReference type="ARBA" id="ARBA00023306"/>
    </source>
</evidence>
<keyword evidence="12" id="KW-0961">Cell wall biogenesis/degradation</keyword>
<dbReference type="Gene3D" id="3.40.1190.10">
    <property type="entry name" value="Mur-like, catalytic domain"/>
    <property type="match status" value="1"/>
</dbReference>
<evidence type="ECO:0000256" key="14">
    <source>
        <dbReference type="NCBIfam" id="TIGR01082"/>
    </source>
</evidence>
<evidence type="ECO:0000256" key="9">
    <source>
        <dbReference type="ARBA" id="ARBA00022960"/>
    </source>
</evidence>
<keyword evidence="5 18" id="KW-0436">Ligase</keyword>
<dbReference type="SUPFAM" id="SSF53244">
    <property type="entry name" value="MurD-like peptide ligases, peptide-binding domain"/>
    <property type="match status" value="1"/>
</dbReference>
<dbReference type="InterPro" id="IPR036565">
    <property type="entry name" value="Mur-like_cat_sf"/>
</dbReference>
<dbReference type="Pfam" id="PF02875">
    <property type="entry name" value="Mur_ligase_C"/>
    <property type="match status" value="1"/>
</dbReference>
<dbReference type="NCBIfam" id="TIGR01082">
    <property type="entry name" value="murC"/>
    <property type="match status" value="1"/>
</dbReference>
<dbReference type="Gene3D" id="3.40.50.720">
    <property type="entry name" value="NAD(P)-binding Rossmann-like Domain"/>
    <property type="match status" value="1"/>
</dbReference>
<dbReference type="PANTHER" id="PTHR43445:SF3">
    <property type="entry name" value="UDP-N-ACETYLMURAMATE--L-ALANINE LIGASE"/>
    <property type="match status" value="1"/>
</dbReference>
<dbReference type="SUPFAM" id="SSF53623">
    <property type="entry name" value="MurD-like peptide ligases, catalytic domain"/>
    <property type="match status" value="1"/>
</dbReference>
<dbReference type="EC" id="6.3.2.8" evidence="3 14"/>
<name>A0AAV3FQK9_BIFLL</name>
<evidence type="ECO:0000256" key="6">
    <source>
        <dbReference type="ARBA" id="ARBA00022618"/>
    </source>
</evidence>
<evidence type="ECO:0000313" key="18">
    <source>
        <dbReference type="EMBL" id="EIJ28135.1"/>
    </source>
</evidence>
<keyword evidence="11" id="KW-0131">Cell cycle</keyword>
<evidence type="ECO:0000259" key="16">
    <source>
        <dbReference type="Pfam" id="PF02875"/>
    </source>
</evidence>
<evidence type="ECO:0000313" key="19">
    <source>
        <dbReference type="Proteomes" id="UP000005929"/>
    </source>
</evidence>
<evidence type="ECO:0000256" key="1">
    <source>
        <dbReference type="ARBA" id="ARBA00004496"/>
    </source>
</evidence>
<keyword evidence="4" id="KW-0963">Cytoplasm</keyword>
<dbReference type="EMBL" id="AJTJ01000009">
    <property type="protein sequence ID" value="EIJ28135.1"/>
    <property type="molecule type" value="Genomic_DNA"/>
</dbReference>
<protein>
    <recommendedName>
        <fullName evidence="3 14">UDP-N-acetylmuramate--L-alanine ligase</fullName>
        <ecNumber evidence="3 14">6.3.2.8</ecNumber>
    </recommendedName>
</protein>
<keyword evidence="10" id="KW-0573">Peptidoglycan synthesis</keyword>
<evidence type="ECO:0000259" key="15">
    <source>
        <dbReference type="Pfam" id="PF01225"/>
    </source>
</evidence>
<dbReference type="InterPro" id="IPR036615">
    <property type="entry name" value="Mur_ligase_C_dom_sf"/>
</dbReference>
<evidence type="ECO:0000256" key="13">
    <source>
        <dbReference type="ARBA" id="ARBA00047833"/>
    </source>
</evidence>
<dbReference type="AlphaFoldDB" id="A0AAV3FQK9"/>
<evidence type="ECO:0000256" key="8">
    <source>
        <dbReference type="ARBA" id="ARBA00022840"/>
    </source>
</evidence>
<keyword evidence="7" id="KW-0547">Nucleotide-binding</keyword>
<dbReference type="GO" id="GO:0008360">
    <property type="term" value="P:regulation of cell shape"/>
    <property type="evidence" value="ECO:0007669"/>
    <property type="project" value="UniProtKB-KW"/>
</dbReference>